<evidence type="ECO:0000259" key="4">
    <source>
        <dbReference type="Pfam" id="PF00004"/>
    </source>
</evidence>
<dbReference type="InterPro" id="IPR003959">
    <property type="entry name" value="ATPase_AAA_core"/>
</dbReference>
<dbReference type="InterPro" id="IPR027417">
    <property type="entry name" value="P-loop_NTPase"/>
</dbReference>
<keyword evidence="6" id="KW-1185">Reference proteome</keyword>
<feature type="region of interest" description="Disordered" evidence="3">
    <location>
        <begin position="456"/>
        <end position="614"/>
    </location>
</feature>
<feature type="compositionally biased region" description="Basic and acidic residues" evidence="3">
    <location>
        <begin position="465"/>
        <end position="614"/>
    </location>
</feature>
<dbReference type="PANTHER" id="PTHR23077:SF171">
    <property type="entry name" value="NUCLEAR VALOSIN-CONTAINING PROTEIN-LIKE"/>
    <property type="match status" value="1"/>
</dbReference>
<name>A0A196SNQ2_BLAHN</name>
<keyword evidence="2" id="KW-0067">ATP-binding</keyword>
<feature type="region of interest" description="Disordered" evidence="3">
    <location>
        <begin position="745"/>
        <end position="821"/>
    </location>
</feature>
<dbReference type="Gene3D" id="1.10.8.60">
    <property type="match status" value="1"/>
</dbReference>
<feature type="domain" description="ATPase AAA-type core" evidence="4">
    <location>
        <begin position="123"/>
        <end position="241"/>
    </location>
</feature>
<comment type="caution">
    <text evidence="5">The sequence shown here is derived from an EMBL/GenBank/DDBJ whole genome shotgun (WGS) entry which is preliminary data.</text>
</comment>
<sequence>MEVIVREINDAYESIEKGKEQGFDASVFAEEHIHSALSLVSNKGVVDGIKGLHASIKSAIAQKDIKNSLFSILEGSDVSDQDLIVNQDKLIELANAINESIDNQESFGFIVQFGVPGNQQKDTVKIVASMMDLPYVVLHREDVITTFSKECEPRVNAVFEECKALHSKQQKPVILFIEDLDGIITNIHASPSEGLKRKTVESALCKNLASLQPSDAVIVIVNTETPFALHNTLQDLQRHRIFYHSPTAEQRAACIQRLLSSYDNCLSEYAVRRLLAHSVAFSVRQLRTLFAHAYLLMLVCKYHAIPAEAVSPADVSKQQCFDAVAQFLAERAAGGCPVVPSIPDAVLLALLDKEKPSYSVVDVTRISDWCRALSRPEAEMAELEGMIKTLRERDETIRREDRANTASTEPVERRKGEAYVMKELPTAAMEAAVEKEETPRAGGLMSPKFSRMMEAEALNTSSGSDYKREMERNAREEAERVKQNEKKNLEERERMRQEEERRQHSEEERRKAEYEAQKRKEEERQRKIEEKLAAQEAERNRKIEEQRRIREEAARRRQEELERREEERRRKEQEELEQREREREALAEKRRQRMQEEIAKKERQNQKEAAEQMKRFEEERRRIYEVSMGFDAGKYKASTAQLDEQKSAEQKAREADQKKREEAVKKAREQMLEKLQREKEQKEMEKRTYQRLAELRRPAPATNEEKKQRIEAMRETVEKNRDRLKALLALKDEVKEIVAIRRKREEEERKKKEEEERKKKKEEERKRKEEEELERKKREAEEAAARKKKEEEAERRRIEAEKRKQELEKEKEEMRKKKAEKAKKMEERLLQDELMLLDCREKVILLKKMVKEIKAGK</sequence>
<dbReference type="EMBL" id="LXWW01000016">
    <property type="protein sequence ID" value="OAO17822.1"/>
    <property type="molecule type" value="Genomic_DNA"/>
</dbReference>
<dbReference type="SUPFAM" id="SSF52540">
    <property type="entry name" value="P-loop containing nucleoside triphosphate hydrolases"/>
    <property type="match status" value="1"/>
</dbReference>
<keyword evidence="1" id="KW-0547">Nucleotide-binding</keyword>
<feature type="compositionally biased region" description="Basic and acidic residues" evidence="3">
    <location>
        <begin position="643"/>
        <end position="714"/>
    </location>
</feature>
<dbReference type="OrthoDB" id="10525069at2759"/>
<reference evidence="5 6" key="1">
    <citation type="submission" date="2016-05" db="EMBL/GenBank/DDBJ databases">
        <title>Nuclear genome of Blastocystis sp. subtype 1 NandII.</title>
        <authorList>
            <person name="Gentekaki E."/>
            <person name="Curtis B."/>
            <person name="Stairs C."/>
            <person name="Eme L."/>
            <person name="Herman E."/>
            <person name="Klimes V."/>
            <person name="Arias M.C."/>
            <person name="Elias M."/>
            <person name="Hilliou F."/>
            <person name="Klute M."/>
            <person name="Malik S.-B."/>
            <person name="Pightling A."/>
            <person name="Rachubinski R."/>
            <person name="Salas D."/>
            <person name="Schlacht A."/>
            <person name="Suga H."/>
            <person name="Archibald J."/>
            <person name="Ball S.G."/>
            <person name="Clark G."/>
            <person name="Dacks J."/>
            <person name="Van Der Giezen M."/>
            <person name="Tsaousis A."/>
            <person name="Roger A."/>
        </authorList>
    </citation>
    <scope>NUCLEOTIDE SEQUENCE [LARGE SCALE GENOMIC DNA]</scope>
    <source>
        <strain evidence="6">ATCC 50177 / NandII</strain>
    </source>
</reference>
<evidence type="ECO:0000313" key="6">
    <source>
        <dbReference type="Proteomes" id="UP000078348"/>
    </source>
</evidence>
<gene>
    <name evidence="5" type="ORF">AV274_0425</name>
</gene>
<evidence type="ECO:0000256" key="3">
    <source>
        <dbReference type="SAM" id="MobiDB-lite"/>
    </source>
</evidence>
<dbReference type="AlphaFoldDB" id="A0A196SNQ2"/>
<dbReference type="Proteomes" id="UP000078348">
    <property type="component" value="Unassembled WGS sequence"/>
</dbReference>
<accession>A0A196SNQ2</accession>
<feature type="region of interest" description="Disordered" evidence="3">
    <location>
        <begin position="638"/>
        <end position="714"/>
    </location>
</feature>
<dbReference type="GO" id="GO:0005524">
    <property type="term" value="F:ATP binding"/>
    <property type="evidence" value="ECO:0007669"/>
    <property type="project" value="UniProtKB-KW"/>
</dbReference>
<proteinExistence type="predicted"/>
<feature type="compositionally biased region" description="Basic and acidic residues" evidence="3">
    <location>
        <begin position="745"/>
        <end position="815"/>
    </location>
</feature>
<dbReference type="InterPro" id="IPR050168">
    <property type="entry name" value="AAA_ATPase_domain"/>
</dbReference>
<organism evidence="5 6">
    <name type="scientific">Blastocystis sp. subtype 1 (strain ATCC 50177 / NandII)</name>
    <dbReference type="NCBI Taxonomy" id="478820"/>
    <lineage>
        <taxon>Eukaryota</taxon>
        <taxon>Sar</taxon>
        <taxon>Stramenopiles</taxon>
        <taxon>Bigyra</taxon>
        <taxon>Opalozoa</taxon>
        <taxon>Opalinata</taxon>
        <taxon>Blastocystidae</taxon>
        <taxon>Blastocystis</taxon>
    </lineage>
</organism>
<protein>
    <submittedName>
        <fullName evidence="5">Dek1-calpain-like protein</fullName>
    </submittedName>
</protein>
<evidence type="ECO:0000256" key="2">
    <source>
        <dbReference type="ARBA" id="ARBA00022840"/>
    </source>
</evidence>
<dbReference type="PANTHER" id="PTHR23077">
    <property type="entry name" value="AAA-FAMILY ATPASE"/>
    <property type="match status" value="1"/>
</dbReference>
<evidence type="ECO:0000313" key="5">
    <source>
        <dbReference type="EMBL" id="OAO17822.1"/>
    </source>
</evidence>
<evidence type="ECO:0000256" key="1">
    <source>
        <dbReference type="ARBA" id="ARBA00022741"/>
    </source>
</evidence>
<dbReference type="GO" id="GO:0016887">
    <property type="term" value="F:ATP hydrolysis activity"/>
    <property type="evidence" value="ECO:0007669"/>
    <property type="project" value="InterPro"/>
</dbReference>
<dbReference type="Pfam" id="PF00004">
    <property type="entry name" value="AAA"/>
    <property type="match status" value="1"/>
</dbReference>
<dbReference type="Gene3D" id="3.40.50.300">
    <property type="entry name" value="P-loop containing nucleotide triphosphate hydrolases"/>
    <property type="match status" value="1"/>
</dbReference>